<dbReference type="Proteomes" id="UP000308600">
    <property type="component" value="Unassembled WGS sequence"/>
</dbReference>
<proteinExistence type="predicted"/>
<accession>A0ACD3AB73</accession>
<name>A0ACD3AB73_9AGAR</name>
<evidence type="ECO:0000313" key="1">
    <source>
        <dbReference type="EMBL" id="TFK62931.1"/>
    </source>
</evidence>
<organism evidence="1 2">
    <name type="scientific">Pluteus cervinus</name>
    <dbReference type="NCBI Taxonomy" id="181527"/>
    <lineage>
        <taxon>Eukaryota</taxon>
        <taxon>Fungi</taxon>
        <taxon>Dikarya</taxon>
        <taxon>Basidiomycota</taxon>
        <taxon>Agaricomycotina</taxon>
        <taxon>Agaricomycetes</taxon>
        <taxon>Agaricomycetidae</taxon>
        <taxon>Agaricales</taxon>
        <taxon>Pluteineae</taxon>
        <taxon>Pluteaceae</taxon>
        <taxon>Pluteus</taxon>
    </lineage>
</organism>
<protein>
    <submittedName>
        <fullName evidence="1">Uncharacterized protein</fullName>
    </submittedName>
</protein>
<sequence>MQLLGHWLLVMSGRRRLASAGYMLFLFGWIAVYPGGCLAGWLGGWVAYRVFFGIGCWHRRWKEGFFVESPSFLPKLSCEPFSVSRLVVGLVSLLSVSFLIFWTWTSPPLRSWFVFFVSFHLSVYLSQSVIAFPLISSRSAMPFHSDFFLPFVTSVQYHTVSNPTSPSLKHLSFFLLQL</sequence>
<evidence type="ECO:0000313" key="2">
    <source>
        <dbReference type="Proteomes" id="UP000308600"/>
    </source>
</evidence>
<dbReference type="EMBL" id="ML208549">
    <property type="protein sequence ID" value="TFK62931.1"/>
    <property type="molecule type" value="Genomic_DNA"/>
</dbReference>
<keyword evidence="2" id="KW-1185">Reference proteome</keyword>
<gene>
    <name evidence="1" type="ORF">BDN72DRAFT_345770</name>
</gene>
<reference evidence="1 2" key="1">
    <citation type="journal article" date="2019" name="Nat. Ecol. Evol.">
        <title>Megaphylogeny resolves global patterns of mushroom evolution.</title>
        <authorList>
            <person name="Varga T."/>
            <person name="Krizsan K."/>
            <person name="Foldi C."/>
            <person name="Dima B."/>
            <person name="Sanchez-Garcia M."/>
            <person name="Sanchez-Ramirez S."/>
            <person name="Szollosi G.J."/>
            <person name="Szarkandi J.G."/>
            <person name="Papp V."/>
            <person name="Albert L."/>
            <person name="Andreopoulos W."/>
            <person name="Angelini C."/>
            <person name="Antonin V."/>
            <person name="Barry K.W."/>
            <person name="Bougher N.L."/>
            <person name="Buchanan P."/>
            <person name="Buyck B."/>
            <person name="Bense V."/>
            <person name="Catcheside P."/>
            <person name="Chovatia M."/>
            <person name="Cooper J."/>
            <person name="Damon W."/>
            <person name="Desjardin D."/>
            <person name="Finy P."/>
            <person name="Geml J."/>
            <person name="Haridas S."/>
            <person name="Hughes K."/>
            <person name="Justo A."/>
            <person name="Karasinski D."/>
            <person name="Kautmanova I."/>
            <person name="Kiss B."/>
            <person name="Kocsube S."/>
            <person name="Kotiranta H."/>
            <person name="LaButti K.M."/>
            <person name="Lechner B.E."/>
            <person name="Liimatainen K."/>
            <person name="Lipzen A."/>
            <person name="Lukacs Z."/>
            <person name="Mihaltcheva S."/>
            <person name="Morgado L.N."/>
            <person name="Niskanen T."/>
            <person name="Noordeloos M.E."/>
            <person name="Ohm R.A."/>
            <person name="Ortiz-Santana B."/>
            <person name="Ovrebo C."/>
            <person name="Racz N."/>
            <person name="Riley R."/>
            <person name="Savchenko A."/>
            <person name="Shiryaev A."/>
            <person name="Soop K."/>
            <person name="Spirin V."/>
            <person name="Szebenyi C."/>
            <person name="Tomsovsky M."/>
            <person name="Tulloss R.E."/>
            <person name="Uehling J."/>
            <person name="Grigoriev I.V."/>
            <person name="Vagvolgyi C."/>
            <person name="Papp T."/>
            <person name="Martin F.M."/>
            <person name="Miettinen O."/>
            <person name="Hibbett D.S."/>
            <person name="Nagy L.G."/>
        </authorList>
    </citation>
    <scope>NUCLEOTIDE SEQUENCE [LARGE SCALE GENOMIC DNA]</scope>
    <source>
        <strain evidence="1 2">NL-1719</strain>
    </source>
</reference>